<evidence type="ECO:0000256" key="1">
    <source>
        <dbReference type="SAM" id="Coils"/>
    </source>
</evidence>
<dbReference type="PANTHER" id="PTHR31780:SF10">
    <property type="entry name" value="LD36051P"/>
    <property type="match status" value="1"/>
</dbReference>
<feature type="region of interest" description="Disordered" evidence="2">
    <location>
        <begin position="88"/>
        <end position="111"/>
    </location>
</feature>
<feature type="compositionally biased region" description="Basic and acidic residues" evidence="2">
    <location>
        <begin position="200"/>
        <end position="222"/>
    </location>
</feature>
<keyword evidence="4" id="KW-1185">Reference proteome</keyword>
<feature type="region of interest" description="Disordered" evidence="2">
    <location>
        <begin position="190"/>
        <end position="324"/>
    </location>
</feature>
<feature type="region of interest" description="Disordered" evidence="2">
    <location>
        <begin position="1834"/>
        <end position="1872"/>
    </location>
</feature>
<feature type="region of interest" description="Disordered" evidence="2">
    <location>
        <begin position="138"/>
        <end position="167"/>
    </location>
</feature>
<dbReference type="PANTHER" id="PTHR31780">
    <property type="entry name" value="STRESS RESPONSE PROTEIN NST1-RELATED"/>
    <property type="match status" value="1"/>
</dbReference>
<evidence type="ECO:0000256" key="2">
    <source>
        <dbReference type="SAM" id="MobiDB-lite"/>
    </source>
</evidence>
<feature type="region of interest" description="Disordered" evidence="2">
    <location>
        <begin position="778"/>
        <end position="797"/>
    </location>
</feature>
<feature type="compositionally biased region" description="Basic and acidic residues" evidence="2">
    <location>
        <begin position="1402"/>
        <end position="1417"/>
    </location>
</feature>
<dbReference type="InterPro" id="IPR051195">
    <property type="entry name" value="Fungal_stress_NST1"/>
</dbReference>
<feature type="region of interest" description="Disordered" evidence="2">
    <location>
        <begin position="1922"/>
        <end position="1994"/>
    </location>
</feature>
<feature type="compositionally biased region" description="Polar residues" evidence="2">
    <location>
        <begin position="1439"/>
        <end position="1448"/>
    </location>
</feature>
<feature type="compositionally biased region" description="Basic and acidic residues" evidence="2">
    <location>
        <begin position="1354"/>
        <end position="1364"/>
    </location>
</feature>
<dbReference type="CDD" id="cd22249">
    <property type="entry name" value="UDM1_RNF168_RNF169-like"/>
    <property type="match status" value="1"/>
</dbReference>
<feature type="compositionally biased region" description="Polar residues" evidence="2">
    <location>
        <begin position="859"/>
        <end position="868"/>
    </location>
</feature>
<proteinExistence type="predicted"/>
<dbReference type="Proteomes" id="UP001279734">
    <property type="component" value="Unassembled WGS sequence"/>
</dbReference>
<name>A0AAD3Y229_NEPGR</name>
<feature type="region of interest" description="Disordered" evidence="2">
    <location>
        <begin position="1293"/>
        <end position="1368"/>
    </location>
</feature>
<feature type="compositionally biased region" description="Polar residues" evidence="2">
    <location>
        <begin position="1922"/>
        <end position="1938"/>
    </location>
</feature>
<organism evidence="3 4">
    <name type="scientific">Nepenthes gracilis</name>
    <name type="common">Slender pitcher plant</name>
    <dbReference type="NCBI Taxonomy" id="150966"/>
    <lineage>
        <taxon>Eukaryota</taxon>
        <taxon>Viridiplantae</taxon>
        <taxon>Streptophyta</taxon>
        <taxon>Embryophyta</taxon>
        <taxon>Tracheophyta</taxon>
        <taxon>Spermatophyta</taxon>
        <taxon>Magnoliopsida</taxon>
        <taxon>eudicotyledons</taxon>
        <taxon>Gunneridae</taxon>
        <taxon>Pentapetalae</taxon>
        <taxon>Caryophyllales</taxon>
        <taxon>Nepenthaceae</taxon>
        <taxon>Nepenthes</taxon>
    </lineage>
</organism>
<sequence length="2012" mass="218054">MGNPIVGTKFVSVNLNNSYGQSSQPNASRSTCASGRARAGGYVGGGNGMVILSRPRSSHKPAALKLHVPSPLNLCSLRKERDRFDPLGASSGSAGGVGLGSGTRPTSMGAGWSKPSAVVLVEKERVVAAHPLSHGLQTMEGAAKGNSGAYKPPYARSGKDEPDVSASLQAEEAAVLKGEDFPSLQATLAATNAPSQNQKDASHQKQRQGMDEESSKVQREGSHLISQIDMRPKAQPLRHSVVHGFRGNGGDSHGLGNSRQFEQPWRRRDYFPDPMPLVPLRPRSDWTDDERDTGYGFADRGRDDGRSRSSDLPRSRILPHKTAQNLFDRRGEHNDDIGKALSVVSKAYPQNGDVRASSREGCDGSLFRSSISRDRLNNPEAACYRNGVGARTASMNKGGNANGRSASGREFVFGRRDAAYGQGGRQQWSNSLGIFDGQRAEQNTRDRFGLVSKSSFSATVERLSVNDPLLNFRREKGSFSRGEKPYVEDRTMNDWGDNGFDRWDPFSGGLIRVMKRKKDVNKQVEFHDPIRESFEAELETVQKMQEQERQRIIEERQVALEMARREEEERQRLAEEQVECHRRLEEEAREAAWKAEQRAEEQRIAREEEKGRILMEEESRKQAAKQKLLELEERIARRQADAVKESSTAVADEEMHGVVKEKNVSLAEDLSSWEDSERMVERITNSASSNSSSLWGWSVSYGKNIEFNSEFHQNVAEKFGDTGWGPGRHPGNLHSPYREQFYQNPEQDELYSCAGSRYSAGQPLVLPPPSLTSMHRTPFRSECECSDPSTYEDGDLEGQEYSDAFDAREGCRKTEEQKLNNSSSPCYDSQSSLSISNPPTSPAHLSHDDTDESRDSPVVSASSKTNEVVQPGDESFILNTKGEEENMLTALSSANEELQELEDGDNEEDEVLNGEDENADLTQEFAGMNLEGKDSAQVRDTFVLAFDHGVEVGIQSDEYSIARAIKSFDGTQEDGYSLQFAEGSPCASAYCSKTVEGTEKEMTNMGIQPIDGPHSSPSSDLLNHGNASCGSSALPVQQSVPSSVDMNLHSDDWVVVSSSASVLSQPELPVKLQFGLFTGPSLIPCPVPSIQIGSIQMPLQLHPQQTPLMGYPSPISQGVFPLAPQSMSFVQPNVATHFPLNQTLGGHLSTQHSQDSSCQGLVNDHKPALSVSNNHVHPPKQNSSTDIMSNETNFLLGGQSAESDVLLFDSQNRAENVECKYNAARNAVWVSNNGVSKDQLRTVPSTRSRGRKFAFPASNCGQKSFVSSEACHSDSKGFQRRQRNGAHRIEFQVQQGADRRQSSALVSSNHSVLEAKSNSDGRGSGVLPRSGHRKGIGFNLPKETSESEILSSYHRGDERQKETSSEDVDAPLHNGIVRVFEQPGIEAPTDEDDFIEVRSKKKMLNDRRKQREKENKAKSINIKEASQKRSSVPRGTAVMRTTNGTPSANRDAHADAKSHTMRSKKTISLPVTSDSAEMFSGSLDNSQNKQPNQHDVAMKATRFETHTTSVGDISSVSEPRIPSSSMYARDITFSSATSTINSLLAGEKIRFSSVTSGTTVPASTILHGIGAPGPSQSDLQVSHNCGTEAETAISAVVVADIGSDGYADVKSVEANGNAGGWRAASQAEEMPSASLPADLSMETTPISLWPPLPGSPHCSTQMLSLFPGGAPVFSFGPHVLPLQFASDQSQPHNSHASGSDLLGTQQRCHSGVDSVYGPSAGFTGSFNNPSGSIPGIQGPQHMVVYNHFAPVGQFGQVGLSYMGSTCIPSGNQTDLKNNPSSSSMVVGEAGMQGLNSVSMLHNPPSTQPSVQNVVPKSTILSMASPFGKLNASTFQSSPDMPVQGCRTATPAASSLPRSSPFEPNHRSSGKQSLAANSLLAKTSLSFAAATEAAVTQFTDAPTAVNKSLSRTTFVADAESTVATAQGASSDSNSISLGVSHQKHSPSPHYNHPSNSHHQRGCVISHKNGSGPKYLNRKPNNFHGRNRPSGVDRVQVKRIYVAKQSSVETQAPA</sequence>
<keyword evidence="1" id="KW-0175">Coiled coil</keyword>
<evidence type="ECO:0000313" key="3">
    <source>
        <dbReference type="EMBL" id="GMH24599.1"/>
    </source>
</evidence>
<accession>A0AAD3Y229</accession>
<feature type="compositionally biased region" description="Basic and acidic residues" evidence="2">
    <location>
        <begin position="808"/>
        <end position="818"/>
    </location>
</feature>
<feature type="region of interest" description="Disordered" evidence="2">
    <location>
        <begin position="808"/>
        <end position="873"/>
    </location>
</feature>
<reference evidence="3" key="1">
    <citation type="submission" date="2023-05" db="EMBL/GenBank/DDBJ databases">
        <title>Nepenthes gracilis genome sequencing.</title>
        <authorList>
            <person name="Fukushima K."/>
        </authorList>
    </citation>
    <scope>NUCLEOTIDE SEQUENCE</scope>
    <source>
        <strain evidence="3">SING2019-196</strain>
    </source>
</reference>
<feature type="compositionally biased region" description="Polar residues" evidence="2">
    <location>
        <begin position="819"/>
        <end position="838"/>
    </location>
</feature>
<comment type="caution">
    <text evidence="3">The sequence shown here is derived from an EMBL/GenBank/DDBJ whole genome shotgun (WGS) entry which is preliminary data.</text>
</comment>
<gene>
    <name evidence="3" type="ORF">Nepgr_026442</name>
</gene>
<feature type="compositionally biased region" description="Polar residues" evidence="2">
    <location>
        <begin position="190"/>
        <end position="199"/>
    </location>
</feature>
<evidence type="ECO:0000313" key="4">
    <source>
        <dbReference type="Proteomes" id="UP001279734"/>
    </source>
</evidence>
<protein>
    <submittedName>
        <fullName evidence="3">Uncharacterized protein</fullName>
    </submittedName>
</protein>
<dbReference type="EMBL" id="BSYO01000028">
    <property type="protein sequence ID" value="GMH24599.1"/>
    <property type="molecule type" value="Genomic_DNA"/>
</dbReference>
<feature type="coiled-coil region" evidence="1">
    <location>
        <begin position="531"/>
        <end position="641"/>
    </location>
</feature>
<feature type="region of interest" description="Disordered" evidence="2">
    <location>
        <begin position="1402"/>
        <end position="1465"/>
    </location>
</feature>
<feature type="compositionally biased region" description="Basic and acidic residues" evidence="2">
    <location>
        <begin position="299"/>
        <end position="314"/>
    </location>
</feature>
<feature type="compositionally biased region" description="Polar residues" evidence="2">
    <location>
        <begin position="1302"/>
        <end position="1321"/>
    </location>
</feature>